<dbReference type="InterPro" id="IPR003010">
    <property type="entry name" value="C-N_Hydrolase"/>
</dbReference>
<keyword evidence="3" id="KW-1185">Reference proteome</keyword>
<proteinExistence type="predicted"/>
<dbReference type="PANTHER" id="PTHR23088">
    <property type="entry name" value="NITRILASE-RELATED"/>
    <property type="match status" value="1"/>
</dbReference>
<accession>E4RQB5</accession>
<dbReference type="eggNOG" id="COG0388">
    <property type="taxonomic scope" value="Bacteria"/>
</dbReference>
<organism evidence="2 3">
    <name type="scientific">Leadbetterella byssophila (strain DSM 17132 / JCM 16389 / KACC 11308 / NBRC 106382 / 4M15)</name>
    <dbReference type="NCBI Taxonomy" id="649349"/>
    <lineage>
        <taxon>Bacteria</taxon>
        <taxon>Pseudomonadati</taxon>
        <taxon>Bacteroidota</taxon>
        <taxon>Cytophagia</taxon>
        <taxon>Cytophagales</taxon>
        <taxon>Leadbetterellaceae</taxon>
        <taxon>Leadbetterella</taxon>
    </lineage>
</organism>
<dbReference type="HOGENOM" id="CLU_030130_5_0_10"/>
<evidence type="ECO:0000313" key="2">
    <source>
        <dbReference type="EMBL" id="ADQ18323.1"/>
    </source>
</evidence>
<dbReference type="STRING" id="649349.Lbys_2661"/>
<sequence>MKIGVANYPITLHKNLEEWKEHVEKWVIQGNEAELLVFPEYGSMEMASILPEEKDPKVQVSAMQTYLDAFKSCYAALAEKYKKIIVAPSFPLLWENKVINRVFVFGPKGEEVGYQDKWFMTPFERFDWDVAPGEPKLTVFETPKGSFGIQICYDSEFSIGSRLLAENGADLILLPSCTETLRGATRVHVGARARALENQCYTAVSQTIGEALWSSAVDYNYGYTGFYSSPDLGLPEDGILQLGPKQLQGWLIQELDFSLNQRIRKEGGVRNFEDHQKILQVHKDFKFEIVRKKIEVG</sequence>
<dbReference type="Gene3D" id="3.60.110.10">
    <property type="entry name" value="Carbon-nitrogen hydrolase"/>
    <property type="match status" value="1"/>
</dbReference>
<dbReference type="KEGG" id="lby:Lbys_2661"/>
<name>E4RQB5_LEAB4</name>
<reference key="1">
    <citation type="submission" date="2010-11" db="EMBL/GenBank/DDBJ databases">
        <title>The complete genome of Leadbetterella byssophila DSM 17132.</title>
        <authorList>
            <consortium name="US DOE Joint Genome Institute (JGI-PGF)"/>
            <person name="Lucas S."/>
            <person name="Copeland A."/>
            <person name="Lapidus A."/>
            <person name="Glavina del Rio T."/>
            <person name="Dalin E."/>
            <person name="Tice H."/>
            <person name="Bruce D."/>
            <person name="Goodwin L."/>
            <person name="Pitluck S."/>
            <person name="Kyrpides N."/>
            <person name="Mavromatis K."/>
            <person name="Ivanova N."/>
            <person name="Teshima H."/>
            <person name="Brettin T."/>
            <person name="Detter J.C."/>
            <person name="Han C."/>
            <person name="Tapia R."/>
            <person name="Land M."/>
            <person name="Hauser L."/>
            <person name="Markowitz V."/>
            <person name="Cheng J.-F."/>
            <person name="Hugenholtz P."/>
            <person name="Woyke T."/>
            <person name="Wu D."/>
            <person name="Tindall B."/>
            <person name="Pomrenke H.G."/>
            <person name="Brambilla E."/>
            <person name="Klenk H.-P."/>
            <person name="Eisen J.A."/>
        </authorList>
    </citation>
    <scope>NUCLEOTIDE SEQUENCE [LARGE SCALE GENOMIC DNA]</scope>
    <source>
        <strain>DSM 17132</strain>
    </source>
</reference>
<dbReference type="CDD" id="cd07574">
    <property type="entry name" value="nitrilase_Rim1_like"/>
    <property type="match status" value="1"/>
</dbReference>
<dbReference type="Proteomes" id="UP000007435">
    <property type="component" value="Chromosome"/>
</dbReference>
<feature type="domain" description="CN hydrolase" evidence="1">
    <location>
        <begin position="1"/>
        <end position="257"/>
    </location>
</feature>
<reference evidence="2 3" key="2">
    <citation type="journal article" date="2011" name="Stand. Genomic Sci.">
        <title>Complete genome sequence of Leadbetterella byssophila type strain (4M15).</title>
        <authorList>
            <person name="Abt B."/>
            <person name="Teshima H."/>
            <person name="Lucas S."/>
            <person name="Lapidus A."/>
            <person name="Del Rio T.G."/>
            <person name="Nolan M."/>
            <person name="Tice H."/>
            <person name="Cheng J.F."/>
            <person name="Pitluck S."/>
            <person name="Liolios K."/>
            <person name="Pagani I."/>
            <person name="Ivanova N."/>
            <person name="Mavromatis K."/>
            <person name="Pati A."/>
            <person name="Tapia R."/>
            <person name="Han C."/>
            <person name="Goodwin L."/>
            <person name="Chen A."/>
            <person name="Palaniappan K."/>
            <person name="Land M."/>
            <person name="Hauser L."/>
            <person name="Chang Y.J."/>
            <person name="Jeffries C.D."/>
            <person name="Rohde M."/>
            <person name="Goker M."/>
            <person name="Tindall B.J."/>
            <person name="Detter J.C."/>
            <person name="Woyke T."/>
            <person name="Bristow J."/>
            <person name="Eisen J.A."/>
            <person name="Markowitz V."/>
            <person name="Hugenholtz P."/>
            <person name="Klenk H.P."/>
            <person name="Kyrpides N.C."/>
        </authorList>
    </citation>
    <scope>NUCLEOTIDE SEQUENCE [LARGE SCALE GENOMIC DNA]</scope>
    <source>
        <strain evidence="3">DSM 17132 / JCM 16389 / KACC 11308 / NBRC 106382 / 4M15</strain>
    </source>
</reference>
<dbReference type="InterPro" id="IPR036526">
    <property type="entry name" value="C-N_Hydrolase_sf"/>
</dbReference>
<dbReference type="PANTHER" id="PTHR23088:SF50">
    <property type="entry name" value="HYDROLASE YHCX"/>
    <property type="match status" value="1"/>
</dbReference>
<evidence type="ECO:0000313" key="3">
    <source>
        <dbReference type="Proteomes" id="UP000007435"/>
    </source>
</evidence>
<dbReference type="PROSITE" id="PS50263">
    <property type="entry name" value="CN_HYDROLASE"/>
    <property type="match status" value="1"/>
</dbReference>
<dbReference type="OrthoDB" id="9811121at2"/>
<dbReference type="EMBL" id="CP002305">
    <property type="protein sequence ID" value="ADQ18323.1"/>
    <property type="molecule type" value="Genomic_DNA"/>
</dbReference>
<dbReference type="RefSeq" id="WP_013409360.1">
    <property type="nucleotide sequence ID" value="NC_014655.1"/>
</dbReference>
<dbReference type="AlphaFoldDB" id="E4RQB5"/>
<dbReference type="Pfam" id="PF00795">
    <property type="entry name" value="CN_hydrolase"/>
    <property type="match status" value="1"/>
</dbReference>
<protein>
    <submittedName>
        <fullName evidence="2">Nitrilase/cyanide hydratase and apolipoprotein N-acyltransferase</fullName>
    </submittedName>
</protein>
<evidence type="ECO:0000259" key="1">
    <source>
        <dbReference type="PROSITE" id="PS50263"/>
    </source>
</evidence>
<dbReference type="SUPFAM" id="SSF56317">
    <property type="entry name" value="Carbon-nitrogen hydrolase"/>
    <property type="match status" value="1"/>
</dbReference>
<gene>
    <name evidence="2" type="ordered locus">Lbys_2661</name>
</gene>